<evidence type="ECO:0000256" key="6">
    <source>
        <dbReference type="HAMAP-Rule" id="MF_00735"/>
    </source>
</evidence>
<feature type="binding site" evidence="6">
    <location>
        <position position="134"/>
    </location>
    <ligand>
        <name>S-adenosyl-L-methionine</name>
        <dbReference type="ChEBI" id="CHEBI:59789"/>
    </ligand>
</feature>
<dbReference type="GO" id="GO:0008168">
    <property type="term" value="F:methyltransferase activity"/>
    <property type="evidence" value="ECO:0007669"/>
    <property type="project" value="UniProtKB-KW"/>
</dbReference>
<dbReference type="Proteomes" id="UP000248584">
    <property type="component" value="Unassembled WGS sequence"/>
</dbReference>
<dbReference type="RefSeq" id="WP_015360673.1">
    <property type="nucleotide sequence ID" value="NZ_QKZR01000004.1"/>
</dbReference>
<dbReference type="Gene3D" id="3.40.50.150">
    <property type="entry name" value="Vaccinia Virus protein VP39"/>
    <property type="match status" value="1"/>
</dbReference>
<comment type="subcellular location">
    <subcellularLocation>
        <location evidence="6">Cytoplasm</location>
    </subcellularLocation>
</comment>
<evidence type="ECO:0000313" key="7">
    <source>
        <dbReference type="EMBL" id="PZX39081.1"/>
    </source>
</evidence>
<keyword evidence="8" id="KW-1185">Reference proteome</keyword>
<dbReference type="InterPro" id="IPR050078">
    <property type="entry name" value="Ribosomal_L11_MeTrfase_PrmA"/>
</dbReference>
<dbReference type="NCBIfam" id="NF001785">
    <property type="entry name" value="PRK00517.2-2"/>
    <property type="match status" value="1"/>
</dbReference>
<dbReference type="GO" id="GO:0032259">
    <property type="term" value="P:methylation"/>
    <property type="evidence" value="ECO:0007669"/>
    <property type="project" value="UniProtKB-KW"/>
</dbReference>
<dbReference type="SUPFAM" id="SSF53335">
    <property type="entry name" value="S-adenosyl-L-methionine-dependent methyltransferases"/>
    <property type="match status" value="1"/>
</dbReference>
<dbReference type="InterPro" id="IPR029063">
    <property type="entry name" value="SAM-dependent_MTases_sf"/>
</dbReference>
<dbReference type="CDD" id="cd02440">
    <property type="entry name" value="AdoMet_MTases"/>
    <property type="match status" value="1"/>
</dbReference>
<dbReference type="InterPro" id="IPR004498">
    <property type="entry name" value="Ribosomal_PrmA_MeTrfase"/>
</dbReference>
<comment type="caution">
    <text evidence="7">The sequence shown here is derived from an EMBL/GenBank/DDBJ whole genome shotgun (WGS) entry which is preliminary data.</text>
</comment>
<comment type="function">
    <text evidence="6">Methylates ribosomal protein L11.</text>
</comment>
<keyword evidence="2 6" id="KW-0963">Cytoplasm</keyword>
<keyword evidence="7" id="KW-0687">Ribonucleoprotein</keyword>
<evidence type="ECO:0000256" key="2">
    <source>
        <dbReference type="ARBA" id="ARBA00022490"/>
    </source>
</evidence>
<keyword evidence="3 6" id="KW-0489">Methyltransferase</keyword>
<protein>
    <recommendedName>
        <fullName evidence="6">Ribosomal protein L11 methyltransferase</fullName>
        <shortName evidence="6">L11 Mtase</shortName>
        <ecNumber evidence="6">2.1.1.-</ecNumber>
    </recommendedName>
</protein>
<keyword evidence="7" id="KW-0689">Ribosomal protein</keyword>
<feature type="binding site" evidence="6">
    <location>
        <position position="177"/>
    </location>
    <ligand>
        <name>S-adenosyl-L-methionine</name>
        <dbReference type="ChEBI" id="CHEBI:59789"/>
    </ligand>
</feature>
<dbReference type="EMBL" id="QKZR01000004">
    <property type="protein sequence ID" value="PZX39081.1"/>
    <property type="molecule type" value="Genomic_DNA"/>
</dbReference>
<comment type="similarity">
    <text evidence="1 6">Belongs to the methyltransferase superfamily. PrmA family.</text>
</comment>
<dbReference type="EC" id="2.1.1.-" evidence="6"/>
<comment type="catalytic activity">
    <reaction evidence="6">
        <text>L-lysyl-[protein] + 3 S-adenosyl-L-methionine = N(6),N(6),N(6)-trimethyl-L-lysyl-[protein] + 3 S-adenosyl-L-homocysteine + 3 H(+)</text>
        <dbReference type="Rhea" id="RHEA:54192"/>
        <dbReference type="Rhea" id="RHEA-COMP:9752"/>
        <dbReference type="Rhea" id="RHEA-COMP:13826"/>
        <dbReference type="ChEBI" id="CHEBI:15378"/>
        <dbReference type="ChEBI" id="CHEBI:29969"/>
        <dbReference type="ChEBI" id="CHEBI:57856"/>
        <dbReference type="ChEBI" id="CHEBI:59789"/>
        <dbReference type="ChEBI" id="CHEBI:61961"/>
    </reaction>
</comment>
<keyword evidence="5 6" id="KW-0949">S-adenosyl-L-methionine</keyword>
<dbReference type="PIRSF" id="PIRSF000401">
    <property type="entry name" value="RPL11_MTase"/>
    <property type="match status" value="1"/>
</dbReference>
<dbReference type="Pfam" id="PF06325">
    <property type="entry name" value="PrmA"/>
    <property type="match status" value="1"/>
</dbReference>
<proteinExistence type="inferred from homology"/>
<gene>
    <name evidence="6" type="primary">prmA</name>
    <name evidence="7" type="ORF">LX97_02447</name>
</gene>
<evidence type="ECO:0000256" key="4">
    <source>
        <dbReference type="ARBA" id="ARBA00022679"/>
    </source>
</evidence>
<accession>A0ABX5PW18</accession>
<evidence type="ECO:0000256" key="5">
    <source>
        <dbReference type="ARBA" id="ARBA00022691"/>
    </source>
</evidence>
<reference evidence="7 8" key="1">
    <citation type="submission" date="2018-06" db="EMBL/GenBank/DDBJ databases">
        <title>Genomic Encyclopedia of Archaeal and Bacterial Type Strains, Phase II (KMG-II): from individual species to whole genera.</title>
        <authorList>
            <person name="Goeker M."/>
        </authorList>
    </citation>
    <scope>NUCLEOTIDE SEQUENCE [LARGE SCALE GENOMIC DNA]</scope>
    <source>
        <strain evidence="7 8">DSM 17205</strain>
    </source>
</reference>
<organism evidence="7 8">
    <name type="scientific">Nonlabens dokdonensis</name>
    <dbReference type="NCBI Taxonomy" id="328515"/>
    <lineage>
        <taxon>Bacteria</taxon>
        <taxon>Pseudomonadati</taxon>
        <taxon>Bacteroidota</taxon>
        <taxon>Flavobacteriia</taxon>
        <taxon>Flavobacteriales</taxon>
        <taxon>Flavobacteriaceae</taxon>
        <taxon>Nonlabens</taxon>
    </lineage>
</organism>
<evidence type="ECO:0000256" key="1">
    <source>
        <dbReference type="ARBA" id="ARBA00009741"/>
    </source>
</evidence>
<dbReference type="PANTHER" id="PTHR43648">
    <property type="entry name" value="ELECTRON TRANSFER FLAVOPROTEIN BETA SUBUNIT LYSINE METHYLTRANSFERASE"/>
    <property type="match status" value="1"/>
</dbReference>
<evidence type="ECO:0000313" key="8">
    <source>
        <dbReference type="Proteomes" id="UP000248584"/>
    </source>
</evidence>
<dbReference type="HAMAP" id="MF_00735">
    <property type="entry name" value="Methyltr_PrmA"/>
    <property type="match status" value="1"/>
</dbReference>
<name>A0ABX5PW18_9FLAO</name>
<sequence length="285" mass="32276">MENNTTNLLYVEYDFKVVPQQPWNDVLMAQLGEVGFESFIETDHGIKAYILQSQDSDEVLEGVSIMKNDLCDIAFAKADVPPTNWNAEWEKNFDPIIVNDRCEVRAPFHKASGVEYDIVIEPKMSFGTGHHQTTHMMIEHLLKEDLNDLDVLDIGSGTGVLAILAQMRGAKKVDAIDIDTWCYENALENVERNNADKVNVILGGAEQLDGRLYDFIIANINRNILLQDIPVYAKSLKSGGTILFSGFYEEDLVHIQEKCNESSINYDSHLYKDNWIAVKMIKDEL</sequence>
<dbReference type="PANTHER" id="PTHR43648:SF1">
    <property type="entry name" value="ELECTRON TRANSFER FLAVOPROTEIN BETA SUBUNIT LYSINE METHYLTRANSFERASE"/>
    <property type="match status" value="1"/>
</dbReference>
<feature type="binding site" evidence="6">
    <location>
        <position position="219"/>
    </location>
    <ligand>
        <name>S-adenosyl-L-methionine</name>
        <dbReference type="ChEBI" id="CHEBI:59789"/>
    </ligand>
</feature>
<keyword evidence="4 6" id="KW-0808">Transferase</keyword>
<evidence type="ECO:0000256" key="3">
    <source>
        <dbReference type="ARBA" id="ARBA00022603"/>
    </source>
</evidence>
<feature type="binding site" evidence="6">
    <location>
        <position position="155"/>
    </location>
    <ligand>
        <name>S-adenosyl-L-methionine</name>
        <dbReference type="ChEBI" id="CHEBI:59789"/>
    </ligand>
</feature>
<dbReference type="GO" id="GO:0005840">
    <property type="term" value="C:ribosome"/>
    <property type="evidence" value="ECO:0007669"/>
    <property type="project" value="UniProtKB-KW"/>
</dbReference>